<organism evidence="2">
    <name type="scientific">Rhizophora mucronata</name>
    <name type="common">Asiatic mangrove</name>
    <dbReference type="NCBI Taxonomy" id="61149"/>
    <lineage>
        <taxon>Eukaryota</taxon>
        <taxon>Viridiplantae</taxon>
        <taxon>Streptophyta</taxon>
        <taxon>Embryophyta</taxon>
        <taxon>Tracheophyta</taxon>
        <taxon>Spermatophyta</taxon>
        <taxon>Magnoliopsida</taxon>
        <taxon>eudicotyledons</taxon>
        <taxon>Gunneridae</taxon>
        <taxon>Pentapetalae</taxon>
        <taxon>rosids</taxon>
        <taxon>fabids</taxon>
        <taxon>Malpighiales</taxon>
        <taxon>Rhizophoraceae</taxon>
        <taxon>Rhizophora</taxon>
    </lineage>
</organism>
<reference evidence="2" key="1">
    <citation type="submission" date="2018-02" db="EMBL/GenBank/DDBJ databases">
        <title>Rhizophora mucronata_Transcriptome.</title>
        <authorList>
            <person name="Meera S.P."/>
            <person name="Sreeshan A."/>
            <person name="Augustine A."/>
        </authorList>
    </citation>
    <scope>NUCLEOTIDE SEQUENCE</scope>
    <source>
        <tissue evidence="2">Leaf</tissue>
    </source>
</reference>
<name>A0A2P2KBW8_RHIMU</name>
<feature type="compositionally biased region" description="Polar residues" evidence="1">
    <location>
        <begin position="56"/>
        <end position="72"/>
    </location>
</feature>
<sequence length="72" mass="7821">MKGIHPNLSAAHSFNVSNPLFSSRSVLVLHASQAQDLMAVCSHQFAHALMHESEETNTSQSHGNNLSLKPAR</sequence>
<evidence type="ECO:0000313" key="2">
    <source>
        <dbReference type="EMBL" id="MBX03233.1"/>
    </source>
</evidence>
<feature type="region of interest" description="Disordered" evidence="1">
    <location>
        <begin position="52"/>
        <end position="72"/>
    </location>
</feature>
<dbReference type="EMBL" id="GGEC01022749">
    <property type="protein sequence ID" value="MBX03233.1"/>
    <property type="molecule type" value="Transcribed_RNA"/>
</dbReference>
<proteinExistence type="predicted"/>
<dbReference type="AlphaFoldDB" id="A0A2P2KBW8"/>
<protein>
    <submittedName>
        <fullName evidence="2">Uncharacterized protein</fullName>
    </submittedName>
</protein>
<accession>A0A2P2KBW8</accession>
<evidence type="ECO:0000256" key="1">
    <source>
        <dbReference type="SAM" id="MobiDB-lite"/>
    </source>
</evidence>